<keyword evidence="2" id="KW-1185">Reference proteome</keyword>
<sequence>MKRTIIVQTLFILFGCLASLTALSWLTGKAGDFQPVNAALSEEHVRPAELKNDNLVDELIAWQLLVPVDKVELSGSILAIDFKVTEGAHSAEWLYQGLAQSVDRSFHNTSNIQRLLVRFIAEDRWLGNKYLLLAADIRRGEWPAEALEELRTWGDRELSRELKSWFRVTETNLWKTMIHK</sequence>
<protein>
    <recommendedName>
        <fullName evidence="3">DUF4825 domain-containing protein</fullName>
    </recommendedName>
</protein>
<dbReference type="PROSITE" id="PS51257">
    <property type="entry name" value="PROKAR_LIPOPROTEIN"/>
    <property type="match status" value="1"/>
</dbReference>
<dbReference type="OrthoDB" id="2678813at2"/>
<dbReference type="Proteomes" id="UP000273145">
    <property type="component" value="Chromosome"/>
</dbReference>
<dbReference type="EMBL" id="CP034248">
    <property type="protein sequence ID" value="AZK47170.1"/>
    <property type="molecule type" value="Genomic_DNA"/>
</dbReference>
<evidence type="ECO:0000313" key="1">
    <source>
        <dbReference type="EMBL" id="AZK47170.1"/>
    </source>
</evidence>
<dbReference type="AlphaFoldDB" id="A0A3Q8S598"/>
<organism evidence="1 2">
    <name type="scientific">Paenibacillus lentus</name>
    <dbReference type="NCBI Taxonomy" id="1338368"/>
    <lineage>
        <taxon>Bacteria</taxon>
        <taxon>Bacillati</taxon>
        <taxon>Bacillota</taxon>
        <taxon>Bacilli</taxon>
        <taxon>Bacillales</taxon>
        <taxon>Paenibacillaceae</taxon>
        <taxon>Paenibacillus</taxon>
    </lineage>
</organism>
<dbReference type="KEGG" id="plen:EIM92_14210"/>
<proteinExistence type="predicted"/>
<evidence type="ECO:0000313" key="2">
    <source>
        <dbReference type="Proteomes" id="UP000273145"/>
    </source>
</evidence>
<name>A0A3Q8S598_9BACL</name>
<accession>A0A3Q8S598</accession>
<evidence type="ECO:0008006" key="3">
    <source>
        <dbReference type="Google" id="ProtNLM"/>
    </source>
</evidence>
<dbReference type="RefSeq" id="WP_125083207.1">
    <property type="nucleotide sequence ID" value="NZ_CP034248.1"/>
</dbReference>
<gene>
    <name evidence="1" type="ORF">EIM92_14210</name>
</gene>
<reference evidence="1 2" key="1">
    <citation type="submission" date="2018-11" db="EMBL/GenBank/DDBJ databases">
        <title>Genome sequencing of Paenibacillus lentus DSM25539(T).</title>
        <authorList>
            <person name="Kook J.-K."/>
            <person name="Park S.-N."/>
            <person name="Lim Y.K."/>
        </authorList>
    </citation>
    <scope>NUCLEOTIDE SEQUENCE [LARGE SCALE GENOMIC DNA]</scope>
    <source>
        <strain evidence="1 2">DSM 25539</strain>
    </source>
</reference>